<dbReference type="Proteomes" id="UP001056576">
    <property type="component" value="Segment"/>
</dbReference>
<reference evidence="2 3" key="1">
    <citation type="submission" date="2022-05" db="EMBL/GenBank/DDBJ databases">
        <authorList>
            <person name="Friedrich I."/>
            <person name="Poehlein A."/>
            <person name="Schneider D."/>
            <person name="Hertel R."/>
            <person name="Daniel R."/>
        </authorList>
    </citation>
    <scope>NUCLEOTIDE SEQUENCE [LARGE SCALE GENOMIC DNA]</scope>
</reference>
<dbReference type="SUPFAM" id="SSF63825">
    <property type="entry name" value="YWTD domain"/>
    <property type="match status" value="1"/>
</dbReference>
<name>A0A9E7SKG1_9CAUD</name>
<accession>A0A9E7SKG1</accession>
<evidence type="ECO:0000313" key="3">
    <source>
        <dbReference type="Proteomes" id="UP001056576"/>
    </source>
</evidence>
<dbReference type="InterPro" id="IPR011740">
    <property type="entry name" value="DUF2460"/>
</dbReference>
<dbReference type="Pfam" id="PF09343">
    <property type="entry name" value="DUF2460"/>
    <property type="match status" value="1"/>
</dbReference>
<proteinExistence type="predicted"/>
<keyword evidence="3" id="KW-1185">Reference proteome</keyword>
<protein>
    <recommendedName>
        <fullName evidence="1">DUF2460 domain-containing protein</fullName>
    </recommendedName>
</protein>
<evidence type="ECO:0000313" key="2">
    <source>
        <dbReference type="EMBL" id="USN15488.1"/>
    </source>
</evidence>
<feature type="domain" description="DUF2460" evidence="1">
    <location>
        <begin position="5"/>
        <end position="167"/>
    </location>
</feature>
<sequence length="598" mass="66533">MSDFHDVLFPPDISYGSSGGPKFKTSIWTADSGFEARVSHWPKTRAEYDVSHGVKSEAQAEALTAFFMNRRGRAFGFRFKDFNDYKLENQTLGAGDYATSVFQLSKDYTSIGPNGETYVTRRLLDKIEWGSEKGVQIDGATITKSVSSARYYSLGYSTGKLTLNTPMWGGRYAGTTPSTRINWRSGEFTPDYDSYTQGSVTRSVIFYASAIGKAYVKGGFFASLGAPGLMRIDLPTAKVDAKVSPAMMSLPNGDGLDYIGAVSPSGMIYCTNYTSNTTKMHKVDGVTLQYVSSWGEESIWPGDEKGVGAPWSPGCVSANEQYLLWPDLWGYIDIHSTDTMVRVARLGRFGGITSQQYIAATPYGEAGFAFVYERPSGGLIHGCGLRIWVAGASWVAETWGAPTARPTAVYGDKKTGGVLVFWRGEERSPAYVYDGYDNWAGLYLPDEGRWAWQRRMPPNFQSIKVLSNCQTVLDGELFWIRDTQGFGSRLWRMDTATGELESRAAPYTNEYQVYDPQRKIIGGLGGNSYINPPAVFSTELNNVAYTPPEKLTLASVEYHVGVRFDTDHLNMKHEFWTYRSWESIPLVEVRDWTDLDLD</sequence>
<organism evidence="2 3">
    <name type="scientific">Brevundimonas phage vB_BpoS-Kikimora</name>
    <dbReference type="NCBI Taxonomy" id="2948601"/>
    <lineage>
        <taxon>Viruses</taxon>
        <taxon>Duplodnaviria</taxon>
        <taxon>Heunggongvirae</taxon>
        <taxon>Uroviricota</taxon>
        <taxon>Caudoviricetes</taxon>
        <taxon>Jeanschmidtviridae</taxon>
        <taxon>Kikimoravirus</taxon>
        <taxon>Kikimoravirus kikimora</taxon>
    </lineage>
</organism>
<evidence type="ECO:0000259" key="1">
    <source>
        <dbReference type="Pfam" id="PF09343"/>
    </source>
</evidence>
<dbReference type="EMBL" id="ON529857">
    <property type="protein sequence ID" value="USN15488.1"/>
    <property type="molecule type" value="Genomic_DNA"/>
</dbReference>
<gene>
    <name evidence="2" type="ORF">KIKIMORA_03460</name>
</gene>